<organism evidence="2 3">
    <name type="scientific">Corynebacterium aquatimens</name>
    <dbReference type="NCBI Taxonomy" id="1190508"/>
    <lineage>
        <taxon>Bacteria</taxon>
        <taxon>Bacillati</taxon>
        <taxon>Actinomycetota</taxon>
        <taxon>Actinomycetes</taxon>
        <taxon>Mycobacteriales</taxon>
        <taxon>Corynebacteriaceae</taxon>
        <taxon>Corynebacterium</taxon>
    </lineage>
</organism>
<sequence>MNLNDISVHLTNFADTWSGWGDVISSIVKLISEEWRDALRALIRAFDPETGLLNPANKDDLSAALKEPAQPNEEGKYEFNGLSSVKGSSK</sequence>
<feature type="region of interest" description="Disordered" evidence="1">
    <location>
        <begin position="68"/>
        <end position="90"/>
    </location>
</feature>
<dbReference type="EMBL" id="JADOUE010000001">
    <property type="protein sequence ID" value="MBG6122368.1"/>
    <property type="molecule type" value="Genomic_DNA"/>
</dbReference>
<dbReference type="AlphaFoldDB" id="A0A931GRU8"/>
<keyword evidence="3" id="KW-1185">Reference proteome</keyword>
<proteinExistence type="predicted"/>
<feature type="compositionally biased region" description="Polar residues" evidence="1">
    <location>
        <begin position="81"/>
        <end position="90"/>
    </location>
</feature>
<name>A0A931GRU8_9CORY</name>
<protein>
    <submittedName>
        <fullName evidence="2">Uncharacterized protein</fullName>
    </submittedName>
</protein>
<dbReference type="RefSeq" id="WP_196824772.1">
    <property type="nucleotide sequence ID" value="NZ_CP046980.1"/>
</dbReference>
<evidence type="ECO:0000256" key="1">
    <source>
        <dbReference type="SAM" id="MobiDB-lite"/>
    </source>
</evidence>
<comment type="caution">
    <text evidence="2">The sequence shown here is derived from an EMBL/GenBank/DDBJ whole genome shotgun (WGS) entry which is preliminary data.</text>
</comment>
<evidence type="ECO:0000313" key="2">
    <source>
        <dbReference type="EMBL" id="MBG6122368.1"/>
    </source>
</evidence>
<gene>
    <name evidence="2" type="ORF">IW254_001337</name>
</gene>
<dbReference type="Proteomes" id="UP000658613">
    <property type="component" value="Unassembled WGS sequence"/>
</dbReference>
<evidence type="ECO:0000313" key="3">
    <source>
        <dbReference type="Proteomes" id="UP000658613"/>
    </source>
</evidence>
<reference evidence="2" key="1">
    <citation type="submission" date="2020-11" db="EMBL/GenBank/DDBJ databases">
        <title>Sequencing the genomes of 1000 actinobacteria strains.</title>
        <authorList>
            <person name="Klenk H.-P."/>
        </authorList>
    </citation>
    <scope>NUCLEOTIDE SEQUENCE</scope>
    <source>
        <strain evidence="2">DSM 45632</strain>
    </source>
</reference>
<accession>A0A931GRU8</accession>